<accession>A0AAN7VS41</accession>
<sequence>MDDSITPPILQLPIELRSAFFDILLREIRAVYYREQDAIGSNCGISTAASRQQAATAFLSLTLVNKQFNYEVESAWAGANRNKFVILVHDTLQPGKVARLRDCLRTRAVVDKAHSCKIGGHSGVRAGMALPDYSIQLNLRERSSPGYSFTWQHHVARDWLNLPDGRYDRMVIEVEEQVNSMVAERERMDGASALTWEGMERVLQAFLLD</sequence>
<evidence type="ECO:0000313" key="1">
    <source>
        <dbReference type="EMBL" id="KAK5699001.1"/>
    </source>
</evidence>
<organism evidence="1 2">
    <name type="scientific">Elasticomyces elasticus</name>
    <dbReference type="NCBI Taxonomy" id="574655"/>
    <lineage>
        <taxon>Eukaryota</taxon>
        <taxon>Fungi</taxon>
        <taxon>Dikarya</taxon>
        <taxon>Ascomycota</taxon>
        <taxon>Pezizomycotina</taxon>
        <taxon>Dothideomycetes</taxon>
        <taxon>Dothideomycetidae</taxon>
        <taxon>Mycosphaerellales</taxon>
        <taxon>Teratosphaeriaceae</taxon>
        <taxon>Elasticomyces</taxon>
    </lineage>
</organism>
<evidence type="ECO:0000313" key="2">
    <source>
        <dbReference type="Proteomes" id="UP001310594"/>
    </source>
</evidence>
<reference evidence="1" key="1">
    <citation type="submission" date="2023-08" db="EMBL/GenBank/DDBJ databases">
        <title>Black Yeasts Isolated from many extreme environments.</title>
        <authorList>
            <person name="Coleine C."/>
            <person name="Stajich J.E."/>
            <person name="Selbmann L."/>
        </authorList>
    </citation>
    <scope>NUCLEOTIDE SEQUENCE</scope>
    <source>
        <strain evidence="1">CCFEE 5810</strain>
    </source>
</reference>
<name>A0AAN7VS41_9PEZI</name>
<dbReference type="Proteomes" id="UP001310594">
    <property type="component" value="Unassembled WGS sequence"/>
</dbReference>
<comment type="caution">
    <text evidence="1">The sequence shown here is derived from an EMBL/GenBank/DDBJ whole genome shotgun (WGS) entry which is preliminary data.</text>
</comment>
<protein>
    <submittedName>
        <fullName evidence="1">Uncharacterized protein</fullName>
    </submittedName>
</protein>
<proteinExistence type="predicted"/>
<gene>
    <name evidence="1" type="ORF">LTR97_006650</name>
</gene>
<dbReference type="AlphaFoldDB" id="A0AAN7VS41"/>
<dbReference type="EMBL" id="JAVRQU010000009">
    <property type="protein sequence ID" value="KAK5699001.1"/>
    <property type="molecule type" value="Genomic_DNA"/>
</dbReference>